<feature type="region of interest" description="Disordered" evidence="1">
    <location>
        <begin position="1"/>
        <end position="25"/>
    </location>
</feature>
<feature type="compositionally biased region" description="Basic and acidic residues" evidence="1">
    <location>
        <begin position="194"/>
        <end position="209"/>
    </location>
</feature>
<keyword evidence="4" id="KW-1185">Reference proteome</keyword>
<dbReference type="InterPro" id="IPR036691">
    <property type="entry name" value="Endo/exonu/phosph_ase_sf"/>
</dbReference>
<reference evidence="3" key="1">
    <citation type="journal article" date="2022" name="Int. J. Mol. Sci.">
        <title>Draft Genome of Tanacetum Coccineum: Genomic Comparison of Closely Related Tanacetum-Family Plants.</title>
        <authorList>
            <person name="Yamashiro T."/>
            <person name="Shiraishi A."/>
            <person name="Nakayama K."/>
            <person name="Satake H."/>
        </authorList>
    </citation>
    <scope>NUCLEOTIDE SEQUENCE</scope>
</reference>
<dbReference type="EMBL" id="BQNB010010725">
    <property type="protein sequence ID" value="GJS81135.1"/>
    <property type="molecule type" value="Genomic_DNA"/>
</dbReference>
<evidence type="ECO:0000256" key="1">
    <source>
        <dbReference type="SAM" id="MobiDB-lite"/>
    </source>
</evidence>
<evidence type="ECO:0000313" key="3">
    <source>
        <dbReference type="EMBL" id="GJS81135.1"/>
    </source>
</evidence>
<dbReference type="SUPFAM" id="SSF56219">
    <property type="entry name" value="DNase I-like"/>
    <property type="match status" value="1"/>
</dbReference>
<keyword evidence="3" id="KW-0548">Nucleotidyltransferase</keyword>
<dbReference type="PANTHER" id="PTHR31635">
    <property type="entry name" value="REVERSE TRANSCRIPTASE DOMAIN-CONTAINING PROTEIN-RELATED"/>
    <property type="match status" value="1"/>
</dbReference>
<keyword evidence="3" id="KW-0808">Transferase</keyword>
<feature type="domain" description="Reverse transcriptase" evidence="2">
    <location>
        <begin position="471"/>
        <end position="571"/>
    </location>
</feature>
<dbReference type="Pfam" id="PF00078">
    <property type="entry name" value="RVT_1"/>
    <property type="match status" value="1"/>
</dbReference>
<name>A0ABQ4YTP6_9ASTR</name>
<protein>
    <submittedName>
        <fullName evidence="3">RNA-directed DNA polymerase, eukaryota</fullName>
    </submittedName>
</protein>
<dbReference type="Gene3D" id="3.60.10.10">
    <property type="entry name" value="Endonuclease/exonuclease/phosphatase"/>
    <property type="match status" value="1"/>
</dbReference>
<sequence>MENSKSSFVSVLKHGNQSPVTPENSKPTLVLDESCIKEYDFGMSLIGKAKDVYAIPNLPCILSKEGFQNVKLSYLGGMWVLFELDSLASKEKFLSHTGIGSWFSDIIQATSSFVNDERMFRFRLRVFLSKHGLLTLFMCLKTKMDVIINERHKIIVQGNLHWICVKELDAWSPNFQDDDQDDLSSYEESQEDDVSNKDDKTESDVDRVSESSFMHENDFVHKDVTCSKTREVGTHSEDPFNIYGLLDGQKNKACNSGGIICVWNPNMFVKEHVSTCDYFIALMGTWTPTSSKLLIISVYAPQELNERRDLWDYLRTLIGRWEGDTVIMGDFNEVRSEHERSQLAIRGTLVNGEWISEPHRVKNEFFTHFKKQFSPPQTPRICFDFTFPTRLSSDQVEDLERIVTYDEVKRAVWDCDTNKSPGPDGFSFEFYRKYWTTIDEDVFQAVRDFFVNGQFLRGCNSYFIALIPKIQDAKFVKEFRPISLIGSVYIIIAKILANRLCLVFPYLISDVQSAFVSNRQILDGPFILNELLSWCKFKKSKGMIFKGDFEKAFDSVKWDYLDETLKAFGFGSG</sequence>
<organism evidence="3 4">
    <name type="scientific">Tanacetum coccineum</name>
    <dbReference type="NCBI Taxonomy" id="301880"/>
    <lineage>
        <taxon>Eukaryota</taxon>
        <taxon>Viridiplantae</taxon>
        <taxon>Streptophyta</taxon>
        <taxon>Embryophyta</taxon>
        <taxon>Tracheophyta</taxon>
        <taxon>Spermatophyta</taxon>
        <taxon>Magnoliopsida</taxon>
        <taxon>eudicotyledons</taxon>
        <taxon>Gunneridae</taxon>
        <taxon>Pentapetalae</taxon>
        <taxon>asterids</taxon>
        <taxon>campanulids</taxon>
        <taxon>Asterales</taxon>
        <taxon>Asteraceae</taxon>
        <taxon>Asteroideae</taxon>
        <taxon>Anthemideae</taxon>
        <taxon>Anthemidinae</taxon>
        <taxon>Tanacetum</taxon>
    </lineage>
</organism>
<dbReference type="InterPro" id="IPR000477">
    <property type="entry name" value="RT_dom"/>
</dbReference>
<proteinExistence type="predicted"/>
<dbReference type="Proteomes" id="UP001151760">
    <property type="component" value="Unassembled WGS sequence"/>
</dbReference>
<keyword evidence="3" id="KW-0695">RNA-directed DNA polymerase</keyword>
<feature type="region of interest" description="Disordered" evidence="1">
    <location>
        <begin position="179"/>
        <end position="209"/>
    </location>
</feature>
<dbReference type="GO" id="GO:0003964">
    <property type="term" value="F:RNA-directed DNA polymerase activity"/>
    <property type="evidence" value="ECO:0007669"/>
    <property type="project" value="UniProtKB-KW"/>
</dbReference>
<evidence type="ECO:0000313" key="4">
    <source>
        <dbReference type="Proteomes" id="UP001151760"/>
    </source>
</evidence>
<accession>A0ABQ4YTP6</accession>
<gene>
    <name evidence="3" type="ORF">Tco_0747676</name>
</gene>
<evidence type="ECO:0000259" key="2">
    <source>
        <dbReference type="Pfam" id="PF00078"/>
    </source>
</evidence>
<reference evidence="3" key="2">
    <citation type="submission" date="2022-01" db="EMBL/GenBank/DDBJ databases">
        <authorList>
            <person name="Yamashiro T."/>
            <person name="Shiraishi A."/>
            <person name="Satake H."/>
            <person name="Nakayama K."/>
        </authorList>
    </citation>
    <scope>NUCLEOTIDE SEQUENCE</scope>
</reference>
<comment type="caution">
    <text evidence="3">The sequence shown here is derived from an EMBL/GenBank/DDBJ whole genome shotgun (WGS) entry which is preliminary data.</text>
</comment>
<dbReference type="PANTHER" id="PTHR31635:SF196">
    <property type="entry name" value="REVERSE TRANSCRIPTASE DOMAIN-CONTAINING PROTEIN-RELATED"/>
    <property type="match status" value="1"/>
</dbReference>
<feature type="compositionally biased region" description="Acidic residues" evidence="1">
    <location>
        <begin position="179"/>
        <end position="193"/>
    </location>
</feature>